<dbReference type="EMBL" id="JABFDB010000019">
    <property type="protein sequence ID" value="NYZ22473.1"/>
    <property type="molecule type" value="Genomic_DNA"/>
</dbReference>
<keyword evidence="1" id="KW-1133">Transmembrane helix</keyword>
<evidence type="ECO:0000256" key="1">
    <source>
        <dbReference type="SAM" id="Phobius"/>
    </source>
</evidence>
<gene>
    <name evidence="2" type="ORF">HND93_22420</name>
</gene>
<comment type="caution">
    <text evidence="2">The sequence shown here is derived from an EMBL/GenBank/DDBJ whole genome shotgun (WGS) entry which is preliminary data.</text>
</comment>
<dbReference type="Proteomes" id="UP000584642">
    <property type="component" value="Unassembled WGS sequence"/>
</dbReference>
<feature type="transmembrane region" description="Helical" evidence="1">
    <location>
        <begin position="7"/>
        <end position="23"/>
    </location>
</feature>
<sequence length="68" mass="7167">MPPLIKAVISIFVAAVAVGFTLYRDTLGGGTPVWVVPLLAVFMIGAMWLFPEAKKLPADAGGRGPIRT</sequence>
<protein>
    <submittedName>
        <fullName evidence="2">Uncharacterized protein</fullName>
    </submittedName>
</protein>
<evidence type="ECO:0000313" key="2">
    <source>
        <dbReference type="EMBL" id="NYZ22473.1"/>
    </source>
</evidence>
<reference evidence="2 3" key="1">
    <citation type="submission" date="2020-05" db="EMBL/GenBank/DDBJ databases">
        <title>Azospirillum oleiclasticum sp. nov, a nitrogen-fixing and heavy crude oil-emulsifying bacterium isolated from the crude oil of Yumen Oilfield.</title>
        <authorList>
            <person name="Wu D."/>
            <person name="Cai M."/>
            <person name="Zhang X."/>
        </authorList>
    </citation>
    <scope>NUCLEOTIDE SEQUENCE [LARGE SCALE GENOMIC DNA]</scope>
    <source>
        <strain evidence="2 3">ROY-1-1-2</strain>
    </source>
</reference>
<organism evidence="2 3">
    <name type="scientific">Azospirillum oleiclasticum</name>
    <dbReference type="NCBI Taxonomy" id="2735135"/>
    <lineage>
        <taxon>Bacteria</taxon>
        <taxon>Pseudomonadati</taxon>
        <taxon>Pseudomonadota</taxon>
        <taxon>Alphaproteobacteria</taxon>
        <taxon>Rhodospirillales</taxon>
        <taxon>Azospirillaceae</taxon>
        <taxon>Azospirillum</taxon>
    </lineage>
</organism>
<proteinExistence type="predicted"/>
<accession>A0ABX2THA4</accession>
<evidence type="ECO:0000313" key="3">
    <source>
        <dbReference type="Proteomes" id="UP000584642"/>
    </source>
</evidence>
<name>A0ABX2THA4_9PROT</name>
<dbReference type="RefSeq" id="WP_180284250.1">
    <property type="nucleotide sequence ID" value="NZ_JABFDB010000019.1"/>
</dbReference>
<keyword evidence="3" id="KW-1185">Reference proteome</keyword>
<feature type="transmembrane region" description="Helical" evidence="1">
    <location>
        <begin position="29"/>
        <end position="50"/>
    </location>
</feature>
<keyword evidence="1" id="KW-0472">Membrane</keyword>
<keyword evidence="1" id="KW-0812">Transmembrane</keyword>